<dbReference type="PANTHER" id="PTHR33908:SF3">
    <property type="entry name" value="UNDECAPRENYL PHOSPHATE-ALPHA-4-AMINO-4-DEOXY-L-ARABINOSE ARABINOSYL TRANSFERASE"/>
    <property type="match status" value="1"/>
</dbReference>
<keyword evidence="4" id="KW-0808">Transferase</keyword>
<keyword evidence="7 8" id="KW-0472">Membrane</keyword>
<comment type="caution">
    <text evidence="10">The sequence shown here is derived from an EMBL/GenBank/DDBJ whole genome shotgun (WGS) entry which is preliminary data.</text>
</comment>
<evidence type="ECO:0000313" key="11">
    <source>
        <dbReference type="Proteomes" id="UP001461163"/>
    </source>
</evidence>
<evidence type="ECO:0000256" key="4">
    <source>
        <dbReference type="ARBA" id="ARBA00022679"/>
    </source>
</evidence>
<feature type="transmembrane region" description="Helical" evidence="8">
    <location>
        <begin position="150"/>
        <end position="170"/>
    </location>
</feature>
<comment type="subcellular location">
    <subcellularLocation>
        <location evidence="1">Cell membrane</location>
        <topology evidence="1">Multi-pass membrane protein</topology>
    </subcellularLocation>
</comment>
<feature type="transmembrane region" description="Helical" evidence="8">
    <location>
        <begin position="283"/>
        <end position="306"/>
    </location>
</feature>
<keyword evidence="6 8" id="KW-1133">Transmembrane helix</keyword>
<keyword evidence="5 8" id="KW-0812">Transmembrane</keyword>
<feature type="transmembrane region" description="Helical" evidence="8">
    <location>
        <begin position="224"/>
        <end position="249"/>
    </location>
</feature>
<evidence type="ECO:0000256" key="7">
    <source>
        <dbReference type="ARBA" id="ARBA00023136"/>
    </source>
</evidence>
<dbReference type="PANTHER" id="PTHR33908">
    <property type="entry name" value="MANNOSYLTRANSFERASE YKCB-RELATED"/>
    <property type="match status" value="1"/>
</dbReference>
<feature type="domain" description="Glycosyltransferase RgtA/B/C/D-like" evidence="9">
    <location>
        <begin position="77"/>
        <end position="248"/>
    </location>
</feature>
<evidence type="ECO:0000256" key="2">
    <source>
        <dbReference type="ARBA" id="ARBA00022475"/>
    </source>
</evidence>
<evidence type="ECO:0000256" key="1">
    <source>
        <dbReference type="ARBA" id="ARBA00004651"/>
    </source>
</evidence>
<evidence type="ECO:0000259" key="9">
    <source>
        <dbReference type="Pfam" id="PF13231"/>
    </source>
</evidence>
<dbReference type="Pfam" id="PF13231">
    <property type="entry name" value="PMT_2"/>
    <property type="match status" value="1"/>
</dbReference>
<dbReference type="RefSeq" id="WP_342881959.1">
    <property type="nucleotide sequence ID" value="NZ_JBBMQS010000007.1"/>
</dbReference>
<feature type="transmembrane region" description="Helical" evidence="8">
    <location>
        <begin position="318"/>
        <end position="336"/>
    </location>
</feature>
<dbReference type="InterPro" id="IPR050297">
    <property type="entry name" value="LipidA_mod_glycosyltrf_83"/>
</dbReference>
<evidence type="ECO:0000256" key="3">
    <source>
        <dbReference type="ARBA" id="ARBA00022676"/>
    </source>
</evidence>
<reference evidence="10 11" key="1">
    <citation type="submission" date="2024-03" db="EMBL/GenBank/DDBJ databases">
        <title>Community enrichment and isolation of bacterial strains for fucoidan degradation.</title>
        <authorList>
            <person name="Sichert A."/>
        </authorList>
    </citation>
    <scope>NUCLEOTIDE SEQUENCE [LARGE SCALE GENOMIC DNA]</scope>
    <source>
        <strain evidence="10 11">AS12</strain>
    </source>
</reference>
<sequence>MISAFPRLFSWHNFTSGQDHIFNLIWLLTISCSLILVGLGLRDPWPADEPRFALIAKEMVDSGQWFFPMRGGELYPDKPPIFMWCIALFYALLGSVKMAFLIPSAIAGIVTVLLTYNIGRRLWSEQIGWYAGLLLLATLQFTLQAKTAQIDALVCCFITMGCYGLLRFLLLHGSWFWYFLAWFFMGLGIVTKGVGFLPLLMLIPFTALRFSQQTYILGTIRGWSWHWLLGPVVMLGAIALWFLPMLYWVDVQHNPLFDAYRDNILFKQTVTRYADSWHHLKPFWYYLTNVIPVFWLPLCLFIPSLITPWVRAIKGGDWRIALILGWVVLLLIFFSISPGKRGVYILPALPMLAIITAPYLPQIMRSKILNGLVYSVVLLLSLALFTFGFAGLFDATFTSELSIKYGIEPWFFLLTMGIVGLLVCAVLLIVRKYRLSLSCSWLLFIPVLWVGYSTWGYTLLNDVKTPKNVFAEMESFVPKGRSLALVNFSEQFILFSPYSVTHFGYHTPTELQMQAAWRWQKSHPNGLILLDAQTPTDCFDMAQGYPVGLAHRVNWLLLDSSARQAACPEPSIRVTEYHTAALGTH</sequence>
<evidence type="ECO:0000313" key="10">
    <source>
        <dbReference type="EMBL" id="MEM5498331.1"/>
    </source>
</evidence>
<feature type="transmembrane region" description="Helical" evidence="8">
    <location>
        <begin position="81"/>
        <end position="114"/>
    </location>
</feature>
<keyword evidence="11" id="KW-1185">Reference proteome</keyword>
<dbReference type="PROSITE" id="PS51257">
    <property type="entry name" value="PROKAR_LIPOPROTEIN"/>
    <property type="match status" value="1"/>
</dbReference>
<keyword evidence="3" id="KW-0328">Glycosyltransferase</keyword>
<feature type="transmembrane region" description="Helical" evidence="8">
    <location>
        <begin position="441"/>
        <end position="460"/>
    </location>
</feature>
<evidence type="ECO:0000256" key="8">
    <source>
        <dbReference type="SAM" id="Phobius"/>
    </source>
</evidence>
<feature type="transmembrane region" description="Helical" evidence="8">
    <location>
        <begin position="372"/>
        <end position="390"/>
    </location>
</feature>
<feature type="transmembrane region" description="Helical" evidence="8">
    <location>
        <begin position="342"/>
        <end position="360"/>
    </location>
</feature>
<dbReference type="EMBL" id="JBBMQS010000007">
    <property type="protein sequence ID" value="MEM5498331.1"/>
    <property type="molecule type" value="Genomic_DNA"/>
</dbReference>
<feature type="transmembrane region" description="Helical" evidence="8">
    <location>
        <begin position="410"/>
        <end position="429"/>
    </location>
</feature>
<dbReference type="Proteomes" id="UP001461163">
    <property type="component" value="Unassembled WGS sequence"/>
</dbReference>
<gene>
    <name evidence="10" type="ORF">WNY77_13055</name>
</gene>
<feature type="transmembrane region" description="Helical" evidence="8">
    <location>
        <begin position="176"/>
        <end position="203"/>
    </location>
</feature>
<protein>
    <submittedName>
        <fullName evidence="10">Glycosyltransferase family 39 protein</fullName>
    </submittedName>
</protein>
<accession>A0ABU9SWQ9</accession>
<feature type="transmembrane region" description="Helical" evidence="8">
    <location>
        <begin position="20"/>
        <end position="41"/>
    </location>
</feature>
<keyword evidence="2" id="KW-1003">Cell membrane</keyword>
<evidence type="ECO:0000256" key="6">
    <source>
        <dbReference type="ARBA" id="ARBA00022989"/>
    </source>
</evidence>
<proteinExistence type="predicted"/>
<evidence type="ECO:0000256" key="5">
    <source>
        <dbReference type="ARBA" id="ARBA00022692"/>
    </source>
</evidence>
<organism evidence="10 11">
    <name type="scientific">Paraglaciecola mesophila</name>
    <dbReference type="NCBI Taxonomy" id="197222"/>
    <lineage>
        <taxon>Bacteria</taxon>
        <taxon>Pseudomonadati</taxon>
        <taxon>Pseudomonadota</taxon>
        <taxon>Gammaproteobacteria</taxon>
        <taxon>Alteromonadales</taxon>
        <taxon>Alteromonadaceae</taxon>
        <taxon>Paraglaciecola</taxon>
    </lineage>
</organism>
<dbReference type="InterPro" id="IPR038731">
    <property type="entry name" value="RgtA/B/C-like"/>
</dbReference>
<name>A0ABU9SWQ9_9ALTE</name>